<comment type="caution">
    <text evidence="1">The sequence shown here is derived from an EMBL/GenBank/DDBJ whole genome shotgun (WGS) entry which is preliminary data.</text>
</comment>
<evidence type="ECO:0000313" key="1">
    <source>
        <dbReference type="EMBL" id="KAF2452003.1"/>
    </source>
</evidence>
<accession>A0A9P4UJS7</accession>
<dbReference type="EMBL" id="MU001492">
    <property type="protein sequence ID" value="KAF2452003.1"/>
    <property type="molecule type" value="Genomic_DNA"/>
</dbReference>
<keyword evidence="2" id="KW-1185">Reference proteome</keyword>
<dbReference type="OrthoDB" id="10531459at2759"/>
<reference evidence="1" key="1">
    <citation type="journal article" date="2020" name="Stud. Mycol.">
        <title>101 Dothideomycetes genomes: a test case for predicting lifestyles and emergence of pathogens.</title>
        <authorList>
            <person name="Haridas S."/>
            <person name="Albert R."/>
            <person name="Binder M."/>
            <person name="Bloem J."/>
            <person name="Labutti K."/>
            <person name="Salamov A."/>
            <person name="Andreopoulos B."/>
            <person name="Baker S."/>
            <person name="Barry K."/>
            <person name="Bills G."/>
            <person name="Bluhm B."/>
            <person name="Cannon C."/>
            <person name="Castanera R."/>
            <person name="Culley D."/>
            <person name="Daum C."/>
            <person name="Ezra D."/>
            <person name="Gonzalez J."/>
            <person name="Henrissat B."/>
            <person name="Kuo A."/>
            <person name="Liang C."/>
            <person name="Lipzen A."/>
            <person name="Lutzoni F."/>
            <person name="Magnuson J."/>
            <person name="Mondo S."/>
            <person name="Nolan M."/>
            <person name="Ohm R."/>
            <person name="Pangilinan J."/>
            <person name="Park H.-J."/>
            <person name="Ramirez L."/>
            <person name="Alfaro M."/>
            <person name="Sun H."/>
            <person name="Tritt A."/>
            <person name="Yoshinaga Y."/>
            <person name="Zwiers L.-H."/>
            <person name="Turgeon B."/>
            <person name="Goodwin S."/>
            <person name="Spatafora J."/>
            <person name="Crous P."/>
            <person name="Grigoriev I."/>
        </authorList>
    </citation>
    <scope>NUCLEOTIDE SEQUENCE</scope>
    <source>
        <strain evidence="1">CBS 690.94</strain>
    </source>
</reference>
<proteinExistence type="predicted"/>
<name>A0A9P4UJS7_9PLEO</name>
<evidence type="ECO:0000313" key="2">
    <source>
        <dbReference type="Proteomes" id="UP000799764"/>
    </source>
</evidence>
<dbReference type="Proteomes" id="UP000799764">
    <property type="component" value="Unassembled WGS sequence"/>
</dbReference>
<gene>
    <name evidence="1" type="ORF">P171DRAFT_16315</name>
</gene>
<organism evidence="1 2">
    <name type="scientific">Karstenula rhodostoma CBS 690.94</name>
    <dbReference type="NCBI Taxonomy" id="1392251"/>
    <lineage>
        <taxon>Eukaryota</taxon>
        <taxon>Fungi</taxon>
        <taxon>Dikarya</taxon>
        <taxon>Ascomycota</taxon>
        <taxon>Pezizomycotina</taxon>
        <taxon>Dothideomycetes</taxon>
        <taxon>Pleosporomycetidae</taxon>
        <taxon>Pleosporales</taxon>
        <taxon>Massarineae</taxon>
        <taxon>Didymosphaeriaceae</taxon>
        <taxon>Karstenula</taxon>
    </lineage>
</organism>
<dbReference type="AlphaFoldDB" id="A0A9P4UJS7"/>
<sequence>MQRCLSRSLEITVLGRGSCESHRLESVIKPCEERLCGQTRLCEARQSWITCTRQIRLLTLYSRERVSESKVTVANSSCMSILFLAMYGRLAQKAEAKNGDLVVHARWPVSLQLETRKKGE</sequence>
<protein>
    <submittedName>
        <fullName evidence="1">Uncharacterized protein</fullName>
    </submittedName>
</protein>